<reference evidence="1 2" key="1">
    <citation type="submission" date="2024-01" db="EMBL/GenBank/DDBJ databases">
        <title>The genomes of 5 underutilized Papilionoideae crops provide insights into root nodulation and disease resistanc.</title>
        <authorList>
            <person name="Jiang F."/>
        </authorList>
    </citation>
    <scope>NUCLEOTIDE SEQUENCE [LARGE SCALE GENOMIC DNA]</scope>
    <source>
        <strain evidence="1">JINMINGXINNONG_FW02</strain>
        <tissue evidence="1">Leaves</tissue>
    </source>
</reference>
<name>A0AAN9NPN5_PHACN</name>
<comment type="caution">
    <text evidence="1">The sequence shown here is derived from an EMBL/GenBank/DDBJ whole genome shotgun (WGS) entry which is preliminary data.</text>
</comment>
<protein>
    <submittedName>
        <fullName evidence="1">Uncharacterized protein</fullName>
    </submittedName>
</protein>
<gene>
    <name evidence="1" type="ORF">VNO80_02549</name>
</gene>
<organism evidence="1 2">
    <name type="scientific">Phaseolus coccineus</name>
    <name type="common">Scarlet runner bean</name>
    <name type="synonym">Phaseolus multiflorus</name>
    <dbReference type="NCBI Taxonomy" id="3886"/>
    <lineage>
        <taxon>Eukaryota</taxon>
        <taxon>Viridiplantae</taxon>
        <taxon>Streptophyta</taxon>
        <taxon>Embryophyta</taxon>
        <taxon>Tracheophyta</taxon>
        <taxon>Spermatophyta</taxon>
        <taxon>Magnoliopsida</taxon>
        <taxon>eudicotyledons</taxon>
        <taxon>Gunneridae</taxon>
        <taxon>Pentapetalae</taxon>
        <taxon>rosids</taxon>
        <taxon>fabids</taxon>
        <taxon>Fabales</taxon>
        <taxon>Fabaceae</taxon>
        <taxon>Papilionoideae</taxon>
        <taxon>50 kb inversion clade</taxon>
        <taxon>NPAAA clade</taxon>
        <taxon>indigoferoid/millettioid clade</taxon>
        <taxon>Phaseoleae</taxon>
        <taxon>Phaseolus</taxon>
    </lineage>
</organism>
<dbReference type="EMBL" id="JAYMYR010000002">
    <property type="protein sequence ID" value="KAK7377129.1"/>
    <property type="molecule type" value="Genomic_DNA"/>
</dbReference>
<dbReference type="Proteomes" id="UP001374584">
    <property type="component" value="Unassembled WGS sequence"/>
</dbReference>
<evidence type="ECO:0000313" key="1">
    <source>
        <dbReference type="EMBL" id="KAK7377129.1"/>
    </source>
</evidence>
<evidence type="ECO:0000313" key="2">
    <source>
        <dbReference type="Proteomes" id="UP001374584"/>
    </source>
</evidence>
<dbReference type="AlphaFoldDB" id="A0AAN9NPN5"/>
<sequence>MQTLIINPHPKPSHGTLIVIPLSFTDIDHAFIHTHKTFHCSLAHNAEMVKAWNGMAWHEESKTSGKLQVAK</sequence>
<accession>A0AAN9NPN5</accession>
<proteinExistence type="predicted"/>
<keyword evidence="2" id="KW-1185">Reference proteome</keyword>